<dbReference type="InterPro" id="IPR003661">
    <property type="entry name" value="HisK_dim/P_dom"/>
</dbReference>
<dbReference type="PROSITE" id="PS50109">
    <property type="entry name" value="HIS_KIN"/>
    <property type="match status" value="1"/>
</dbReference>
<evidence type="ECO:0000256" key="7">
    <source>
        <dbReference type="ARBA" id="ARBA00022840"/>
    </source>
</evidence>
<evidence type="ECO:0000313" key="14">
    <source>
        <dbReference type="Proteomes" id="UP000018747"/>
    </source>
</evidence>
<feature type="domain" description="PAS" evidence="12">
    <location>
        <begin position="158"/>
        <end position="221"/>
    </location>
</feature>
<dbReference type="InterPro" id="IPR013767">
    <property type="entry name" value="PAS_fold"/>
</dbReference>
<evidence type="ECO:0000256" key="6">
    <source>
        <dbReference type="ARBA" id="ARBA00022777"/>
    </source>
</evidence>
<feature type="domain" description="Histidine kinase" evidence="10">
    <location>
        <begin position="291"/>
        <end position="503"/>
    </location>
</feature>
<keyword evidence="7" id="KW-0067">ATP-binding</keyword>
<dbReference type="GO" id="GO:0006355">
    <property type="term" value="P:regulation of DNA-templated transcription"/>
    <property type="evidence" value="ECO:0007669"/>
    <property type="project" value="InterPro"/>
</dbReference>
<dbReference type="SMART" id="SM00387">
    <property type="entry name" value="HATPase_c"/>
    <property type="match status" value="1"/>
</dbReference>
<dbReference type="AlphaFoldDB" id="V6HUG1"/>
<dbReference type="CDD" id="cd00130">
    <property type="entry name" value="PAS"/>
    <property type="match status" value="1"/>
</dbReference>
<comment type="catalytic activity">
    <reaction evidence="1">
        <text>ATP + protein L-histidine = ADP + protein N-phospho-L-histidine.</text>
        <dbReference type="EC" id="2.7.13.3"/>
    </reaction>
</comment>
<dbReference type="Proteomes" id="UP000018747">
    <property type="component" value="Unassembled WGS sequence"/>
</dbReference>
<dbReference type="GO" id="GO:0005524">
    <property type="term" value="F:ATP binding"/>
    <property type="evidence" value="ECO:0007669"/>
    <property type="project" value="UniProtKB-KW"/>
</dbReference>
<organism evidence="13 14">
    <name type="scientific">Leptospira alexanderi serovar Manhao 3 str. L 60</name>
    <dbReference type="NCBI Taxonomy" id="1049759"/>
    <lineage>
        <taxon>Bacteria</taxon>
        <taxon>Pseudomonadati</taxon>
        <taxon>Spirochaetota</taxon>
        <taxon>Spirochaetia</taxon>
        <taxon>Leptospirales</taxon>
        <taxon>Leptospiraceae</taxon>
        <taxon>Leptospira</taxon>
    </lineage>
</organism>
<dbReference type="Gene3D" id="3.30.450.20">
    <property type="entry name" value="PAS domain"/>
    <property type="match status" value="1"/>
</dbReference>
<dbReference type="SMART" id="SM00091">
    <property type="entry name" value="PAS"/>
    <property type="match status" value="1"/>
</dbReference>
<dbReference type="OrthoDB" id="343745at2"/>
<protein>
    <recommendedName>
        <fullName evidence="2">histidine kinase</fullName>
        <ecNumber evidence="2">2.7.13.3</ecNumber>
    </recommendedName>
</protein>
<dbReference type="InterPro" id="IPR004358">
    <property type="entry name" value="Sig_transdc_His_kin-like_C"/>
</dbReference>
<evidence type="ECO:0000256" key="5">
    <source>
        <dbReference type="ARBA" id="ARBA00022741"/>
    </source>
</evidence>
<dbReference type="STRING" id="100053.GCA_002009845_01523"/>
<dbReference type="SUPFAM" id="SSF47384">
    <property type="entry name" value="Homodimeric domain of signal transducing histidine kinase"/>
    <property type="match status" value="1"/>
</dbReference>
<dbReference type="InterPro" id="IPR035965">
    <property type="entry name" value="PAS-like_dom_sf"/>
</dbReference>
<keyword evidence="8" id="KW-0902">Two-component regulatory system</keyword>
<feature type="modified residue" description="4-aspartylphosphate" evidence="9">
    <location>
        <position position="56"/>
    </location>
</feature>
<dbReference type="SMART" id="SM00388">
    <property type="entry name" value="HisKA"/>
    <property type="match status" value="1"/>
</dbReference>
<feature type="domain" description="Response regulatory" evidence="11">
    <location>
        <begin position="7"/>
        <end position="121"/>
    </location>
</feature>
<evidence type="ECO:0000259" key="10">
    <source>
        <dbReference type="PROSITE" id="PS50109"/>
    </source>
</evidence>
<evidence type="ECO:0000259" key="11">
    <source>
        <dbReference type="PROSITE" id="PS50110"/>
    </source>
</evidence>
<dbReference type="InterPro" id="IPR011006">
    <property type="entry name" value="CheY-like_superfamily"/>
</dbReference>
<dbReference type="CDD" id="cd00082">
    <property type="entry name" value="HisKA"/>
    <property type="match status" value="1"/>
</dbReference>
<dbReference type="InterPro" id="IPR003594">
    <property type="entry name" value="HATPase_dom"/>
</dbReference>
<dbReference type="PANTHER" id="PTHR43065">
    <property type="entry name" value="SENSOR HISTIDINE KINASE"/>
    <property type="match status" value="1"/>
</dbReference>
<dbReference type="Pfam" id="PF00072">
    <property type="entry name" value="Response_reg"/>
    <property type="match status" value="1"/>
</dbReference>
<dbReference type="PROSITE" id="PS50110">
    <property type="entry name" value="RESPONSE_REGULATORY"/>
    <property type="match status" value="1"/>
</dbReference>
<sequence length="504" mass="56953">MESKSTTVLVIDDEFEIRTVLERVISREGYRVLLAKDFDSALEIIRSQKIDVVISDIVMNGKNGIEVTKEVRKINENIPVILMTGNPDLATAEEAVRNRVFDYISKPIRRTSILEVLRKAKIEKEIRDQHTETLIRSETENTKLAQRAKDLYLQNYNILNATSDCVITLDRNLKFSGLNQSALDAFGYTEEEIFGKHFNVLIPPEKEKLYMERVALLLKRKNKRQIARISRSDLMSKDGEVRTYDISVCYYDIEGQTYYTGIARDITNKLLISEKLIDAERRAFLSVLASSIGHEINNSLTAIQGHIEIAKLPDATEQIRQKTIQITWSQLIKLKTLTNNLLQLGKPGESLSKSLESINLNDSVESVIDVFQKTSRLKDCRIYFKPGPASVIVKSDQDQLSLLLSNIVLNSADATGNRGNIQISVYIRNHHPVVSVLDDGVGMSKEVIQKIYQPYFTTKGIGKGTGLGMFVAKEIADQRGIKIEIESEPNLGTEFRLVFPDKTI</sequence>
<evidence type="ECO:0000256" key="1">
    <source>
        <dbReference type="ARBA" id="ARBA00000085"/>
    </source>
</evidence>
<dbReference type="PRINTS" id="PR00344">
    <property type="entry name" value="BCTRLSENSOR"/>
</dbReference>
<dbReference type="InterPro" id="IPR001789">
    <property type="entry name" value="Sig_transdc_resp-reg_receiver"/>
</dbReference>
<dbReference type="InterPro" id="IPR036890">
    <property type="entry name" value="HATPase_C_sf"/>
</dbReference>
<keyword evidence="4" id="KW-0808">Transferase</keyword>
<evidence type="ECO:0000259" key="12">
    <source>
        <dbReference type="PROSITE" id="PS50112"/>
    </source>
</evidence>
<dbReference type="SUPFAM" id="SSF55785">
    <property type="entry name" value="PYP-like sensor domain (PAS domain)"/>
    <property type="match status" value="1"/>
</dbReference>
<comment type="caution">
    <text evidence="13">The sequence shown here is derived from an EMBL/GenBank/DDBJ whole genome shotgun (WGS) entry which is preliminary data.</text>
</comment>
<keyword evidence="14" id="KW-1185">Reference proteome</keyword>
<dbReference type="RefSeq" id="WP_020985144.1">
    <property type="nucleotide sequence ID" value="NZ_AHMT02000053.1"/>
</dbReference>
<keyword evidence="5" id="KW-0547">Nucleotide-binding</keyword>
<reference evidence="13" key="1">
    <citation type="submission" date="2013-05" db="EMBL/GenBank/DDBJ databases">
        <authorList>
            <person name="Harkins D.M."/>
            <person name="Durkin A.S."/>
            <person name="Brinkac L.M."/>
            <person name="Haft D.H."/>
            <person name="Selengut J.D."/>
            <person name="Sanka R."/>
            <person name="DePew J."/>
            <person name="Purushe J."/>
            <person name="Hartskeerl R.A."/>
            <person name="Ahmed A."/>
            <person name="van der Linden H."/>
            <person name="Goris M.G.A."/>
            <person name="Vinetz J.M."/>
            <person name="Sutton G.G."/>
            <person name="Nierman W.C."/>
            <person name="Fouts D.E."/>
        </authorList>
    </citation>
    <scope>NUCLEOTIDE SEQUENCE [LARGE SCALE GENOMIC DNA]</scope>
    <source>
        <strain evidence="13">L 60</strain>
    </source>
</reference>
<evidence type="ECO:0000313" key="13">
    <source>
        <dbReference type="EMBL" id="EQA60916.1"/>
    </source>
</evidence>
<evidence type="ECO:0000256" key="8">
    <source>
        <dbReference type="ARBA" id="ARBA00023012"/>
    </source>
</evidence>
<gene>
    <name evidence="13" type="ORF">LEP1GSC062_1683</name>
</gene>
<proteinExistence type="predicted"/>
<name>V6HUG1_9LEPT</name>
<dbReference type="InterPro" id="IPR005467">
    <property type="entry name" value="His_kinase_dom"/>
</dbReference>
<evidence type="ECO:0000256" key="3">
    <source>
        <dbReference type="ARBA" id="ARBA00022553"/>
    </source>
</evidence>
<dbReference type="InterPro" id="IPR036097">
    <property type="entry name" value="HisK_dim/P_sf"/>
</dbReference>
<dbReference type="EMBL" id="AHMT02000053">
    <property type="protein sequence ID" value="EQA60916.1"/>
    <property type="molecule type" value="Genomic_DNA"/>
</dbReference>
<dbReference type="Gene3D" id="3.30.565.10">
    <property type="entry name" value="Histidine kinase-like ATPase, C-terminal domain"/>
    <property type="match status" value="1"/>
</dbReference>
<dbReference type="EC" id="2.7.13.3" evidence="2"/>
<keyword evidence="6" id="KW-0418">Kinase</keyword>
<accession>V6HUG1</accession>
<evidence type="ECO:0000256" key="9">
    <source>
        <dbReference type="PROSITE-ProRule" id="PRU00169"/>
    </source>
</evidence>
<dbReference type="Pfam" id="PF02518">
    <property type="entry name" value="HATPase_c"/>
    <property type="match status" value="1"/>
</dbReference>
<dbReference type="NCBIfam" id="TIGR00229">
    <property type="entry name" value="sensory_box"/>
    <property type="match status" value="1"/>
</dbReference>
<evidence type="ECO:0000256" key="2">
    <source>
        <dbReference type="ARBA" id="ARBA00012438"/>
    </source>
</evidence>
<dbReference type="Pfam" id="PF00989">
    <property type="entry name" value="PAS"/>
    <property type="match status" value="1"/>
</dbReference>
<dbReference type="PANTHER" id="PTHR43065:SF10">
    <property type="entry name" value="PEROXIDE STRESS-ACTIVATED HISTIDINE KINASE MAK3"/>
    <property type="match status" value="1"/>
</dbReference>
<dbReference type="GO" id="GO:0000155">
    <property type="term" value="F:phosphorelay sensor kinase activity"/>
    <property type="evidence" value="ECO:0007669"/>
    <property type="project" value="InterPro"/>
</dbReference>
<dbReference type="CDD" id="cd00156">
    <property type="entry name" value="REC"/>
    <property type="match status" value="1"/>
</dbReference>
<dbReference type="Gene3D" id="1.10.287.130">
    <property type="match status" value="1"/>
</dbReference>
<dbReference type="SMART" id="SM00448">
    <property type="entry name" value="REC"/>
    <property type="match status" value="1"/>
</dbReference>
<dbReference type="SUPFAM" id="SSF52172">
    <property type="entry name" value="CheY-like"/>
    <property type="match status" value="1"/>
</dbReference>
<dbReference type="PROSITE" id="PS50112">
    <property type="entry name" value="PAS"/>
    <property type="match status" value="1"/>
</dbReference>
<dbReference type="InterPro" id="IPR000014">
    <property type="entry name" value="PAS"/>
</dbReference>
<evidence type="ECO:0000256" key="4">
    <source>
        <dbReference type="ARBA" id="ARBA00022679"/>
    </source>
</evidence>
<dbReference type="Gene3D" id="3.40.50.2300">
    <property type="match status" value="1"/>
</dbReference>
<dbReference type="SUPFAM" id="SSF55874">
    <property type="entry name" value="ATPase domain of HSP90 chaperone/DNA topoisomerase II/histidine kinase"/>
    <property type="match status" value="1"/>
</dbReference>
<keyword evidence="3 9" id="KW-0597">Phosphoprotein</keyword>